<feature type="compositionally biased region" description="Gly residues" evidence="1">
    <location>
        <begin position="172"/>
        <end position="182"/>
    </location>
</feature>
<accession>Q6ZA42</accession>
<evidence type="ECO:0000313" key="2">
    <source>
        <dbReference type="EMBL" id="BAC83615.1"/>
    </source>
</evidence>
<proteinExistence type="predicted"/>
<dbReference type="AlphaFoldDB" id="Q6ZA42"/>
<evidence type="ECO:0000256" key="1">
    <source>
        <dbReference type="SAM" id="MobiDB-lite"/>
    </source>
</evidence>
<organism evidence="2 3">
    <name type="scientific">Oryza sativa subsp. japonica</name>
    <name type="common">Rice</name>
    <dbReference type="NCBI Taxonomy" id="39947"/>
    <lineage>
        <taxon>Eukaryota</taxon>
        <taxon>Viridiplantae</taxon>
        <taxon>Streptophyta</taxon>
        <taxon>Embryophyta</taxon>
        <taxon>Tracheophyta</taxon>
        <taxon>Spermatophyta</taxon>
        <taxon>Magnoliopsida</taxon>
        <taxon>Liliopsida</taxon>
        <taxon>Poales</taxon>
        <taxon>Poaceae</taxon>
        <taxon>BOP clade</taxon>
        <taxon>Oryzoideae</taxon>
        <taxon>Oryzeae</taxon>
        <taxon>Oryzinae</taxon>
        <taxon>Oryza</taxon>
        <taxon>Oryza sativa</taxon>
    </lineage>
</organism>
<dbReference type="EMBL" id="AP004670">
    <property type="protein sequence ID" value="BAC83615.1"/>
    <property type="molecule type" value="Genomic_DNA"/>
</dbReference>
<feature type="region of interest" description="Disordered" evidence="1">
    <location>
        <begin position="1"/>
        <end position="76"/>
    </location>
</feature>
<protein>
    <submittedName>
        <fullName evidence="2">Uncharacterized protein</fullName>
    </submittedName>
</protein>
<feature type="region of interest" description="Disordered" evidence="1">
    <location>
        <begin position="136"/>
        <end position="186"/>
    </location>
</feature>
<sequence>MKKKRKTTSTGERKEIVIAVADRADVGAPSPIEHHRRRAPPAAPSPATPDLRSPAASETVGGGGGGGGEEKKRPPPVAVAHRFLSQPCARLPPSQSCARLPPPSWRARRRCCRAPAIIIVARPPLLLSLRAHLPPPSRARLSRRRRAPASRLRHAPTSHRCHHAGATTADCGVGGGESAGGGRGEERLVDEDGWISTTGRWMVIFIMAVNFFTGVGAL</sequence>
<reference evidence="3" key="2">
    <citation type="journal article" date="2008" name="Nucleic Acids Res.">
        <title>The rice annotation project database (RAP-DB): 2008 update.</title>
        <authorList>
            <consortium name="The rice annotation project (RAP)"/>
        </authorList>
    </citation>
    <scope>GENOME REANNOTATION</scope>
    <source>
        <strain evidence="3">cv. Nipponbare</strain>
    </source>
</reference>
<evidence type="ECO:0000313" key="3">
    <source>
        <dbReference type="Proteomes" id="UP000000763"/>
    </source>
</evidence>
<reference evidence="3" key="1">
    <citation type="journal article" date="2005" name="Nature">
        <title>The map-based sequence of the rice genome.</title>
        <authorList>
            <consortium name="International rice genome sequencing project (IRGSP)"/>
            <person name="Matsumoto T."/>
            <person name="Wu J."/>
            <person name="Kanamori H."/>
            <person name="Katayose Y."/>
            <person name="Fujisawa M."/>
            <person name="Namiki N."/>
            <person name="Mizuno H."/>
            <person name="Yamamoto K."/>
            <person name="Antonio B.A."/>
            <person name="Baba T."/>
            <person name="Sakata K."/>
            <person name="Nagamura Y."/>
            <person name="Aoki H."/>
            <person name="Arikawa K."/>
            <person name="Arita K."/>
            <person name="Bito T."/>
            <person name="Chiden Y."/>
            <person name="Fujitsuka N."/>
            <person name="Fukunaka R."/>
            <person name="Hamada M."/>
            <person name="Harada C."/>
            <person name="Hayashi A."/>
            <person name="Hijishita S."/>
            <person name="Honda M."/>
            <person name="Hosokawa S."/>
            <person name="Ichikawa Y."/>
            <person name="Idonuma A."/>
            <person name="Iijima M."/>
            <person name="Ikeda M."/>
            <person name="Ikeno M."/>
            <person name="Ito K."/>
            <person name="Ito S."/>
            <person name="Ito T."/>
            <person name="Ito Y."/>
            <person name="Ito Y."/>
            <person name="Iwabuchi A."/>
            <person name="Kamiya K."/>
            <person name="Karasawa W."/>
            <person name="Kurita K."/>
            <person name="Katagiri S."/>
            <person name="Kikuta A."/>
            <person name="Kobayashi H."/>
            <person name="Kobayashi N."/>
            <person name="Machita K."/>
            <person name="Maehara T."/>
            <person name="Masukawa M."/>
            <person name="Mizubayashi T."/>
            <person name="Mukai Y."/>
            <person name="Nagasaki H."/>
            <person name="Nagata Y."/>
            <person name="Naito S."/>
            <person name="Nakashima M."/>
            <person name="Nakama Y."/>
            <person name="Nakamichi Y."/>
            <person name="Nakamura M."/>
            <person name="Meguro A."/>
            <person name="Negishi M."/>
            <person name="Ohta I."/>
            <person name="Ohta T."/>
            <person name="Okamoto M."/>
            <person name="Ono N."/>
            <person name="Saji S."/>
            <person name="Sakaguchi M."/>
            <person name="Sakai K."/>
            <person name="Shibata M."/>
            <person name="Shimokawa T."/>
            <person name="Song J."/>
            <person name="Takazaki Y."/>
            <person name="Terasawa K."/>
            <person name="Tsugane M."/>
            <person name="Tsuji K."/>
            <person name="Ueda S."/>
            <person name="Waki K."/>
            <person name="Yamagata H."/>
            <person name="Yamamoto M."/>
            <person name="Yamamoto S."/>
            <person name="Yamane H."/>
            <person name="Yoshiki S."/>
            <person name="Yoshihara R."/>
            <person name="Yukawa K."/>
            <person name="Zhong H."/>
            <person name="Yano M."/>
            <person name="Yuan Q."/>
            <person name="Ouyang S."/>
            <person name="Liu J."/>
            <person name="Jones K.M."/>
            <person name="Gansberger K."/>
            <person name="Moffat K."/>
            <person name="Hill J."/>
            <person name="Bera J."/>
            <person name="Fadrosh D."/>
            <person name="Jin S."/>
            <person name="Johri S."/>
            <person name="Kim M."/>
            <person name="Overton L."/>
            <person name="Reardon M."/>
            <person name="Tsitrin T."/>
            <person name="Vuong H."/>
            <person name="Weaver B."/>
            <person name="Ciecko A."/>
            <person name="Tallon L."/>
            <person name="Jackson J."/>
            <person name="Pai G."/>
            <person name="Aken S.V."/>
            <person name="Utterback T."/>
            <person name="Reidmuller S."/>
            <person name="Feldblyum T."/>
            <person name="Hsiao J."/>
            <person name="Zismann V."/>
            <person name="Iobst S."/>
            <person name="de Vazeille A.R."/>
            <person name="Buell C.R."/>
            <person name="Ying K."/>
            <person name="Li Y."/>
            <person name="Lu T."/>
            <person name="Huang Y."/>
            <person name="Zhao Q."/>
            <person name="Feng Q."/>
            <person name="Zhang L."/>
            <person name="Zhu J."/>
            <person name="Weng Q."/>
            <person name="Mu J."/>
            <person name="Lu Y."/>
            <person name="Fan D."/>
            <person name="Liu Y."/>
            <person name="Guan J."/>
            <person name="Zhang Y."/>
            <person name="Yu S."/>
            <person name="Liu X."/>
            <person name="Zhang Y."/>
            <person name="Hong G."/>
            <person name="Han B."/>
            <person name="Choisne N."/>
            <person name="Demange N."/>
            <person name="Orjeda G."/>
            <person name="Samain S."/>
            <person name="Cattolico L."/>
            <person name="Pelletier E."/>
            <person name="Couloux A."/>
            <person name="Segurens B."/>
            <person name="Wincker P."/>
            <person name="D'Hont A."/>
            <person name="Scarpelli C."/>
            <person name="Weissenbach J."/>
            <person name="Salanoubat M."/>
            <person name="Quetier F."/>
            <person name="Yu Y."/>
            <person name="Kim H.R."/>
            <person name="Rambo T."/>
            <person name="Currie J."/>
            <person name="Collura K."/>
            <person name="Luo M."/>
            <person name="Yang T."/>
            <person name="Ammiraju J.S.S."/>
            <person name="Engler F."/>
            <person name="Soderlund C."/>
            <person name="Wing R.A."/>
            <person name="Palmer L.E."/>
            <person name="de la Bastide M."/>
            <person name="Spiegel L."/>
            <person name="Nascimento L."/>
            <person name="Zutavern T."/>
            <person name="O'Shaughnessy A."/>
            <person name="Dike S."/>
            <person name="Dedhia N."/>
            <person name="Preston R."/>
            <person name="Balija V."/>
            <person name="McCombie W.R."/>
            <person name="Chow T."/>
            <person name="Chen H."/>
            <person name="Chung M."/>
            <person name="Chen C."/>
            <person name="Shaw J."/>
            <person name="Wu H."/>
            <person name="Hsiao K."/>
            <person name="Chao Y."/>
            <person name="Chu M."/>
            <person name="Cheng C."/>
            <person name="Hour A."/>
            <person name="Lee P."/>
            <person name="Lin S."/>
            <person name="Lin Y."/>
            <person name="Liou J."/>
            <person name="Liu S."/>
            <person name="Hsing Y."/>
            <person name="Raghuvanshi S."/>
            <person name="Mohanty A."/>
            <person name="Bharti A.K."/>
            <person name="Gaur A."/>
            <person name="Gupta V."/>
            <person name="Kumar D."/>
            <person name="Ravi V."/>
            <person name="Vij S."/>
            <person name="Kapur A."/>
            <person name="Khurana P."/>
            <person name="Khurana P."/>
            <person name="Khurana J.P."/>
            <person name="Tyagi A.K."/>
            <person name="Gaikwad K."/>
            <person name="Singh A."/>
            <person name="Dalal V."/>
            <person name="Srivastava S."/>
            <person name="Dixit A."/>
            <person name="Pal A.K."/>
            <person name="Ghazi I.A."/>
            <person name="Yadav M."/>
            <person name="Pandit A."/>
            <person name="Bhargava A."/>
            <person name="Sureshbabu K."/>
            <person name="Batra K."/>
            <person name="Sharma T.R."/>
            <person name="Mohapatra T."/>
            <person name="Singh N.K."/>
            <person name="Messing J."/>
            <person name="Nelson A.B."/>
            <person name="Fuks G."/>
            <person name="Kavchok S."/>
            <person name="Keizer G."/>
            <person name="Linton E."/>
            <person name="Llaca V."/>
            <person name="Song R."/>
            <person name="Tanyolac B."/>
            <person name="Young S."/>
            <person name="Ho-Il K."/>
            <person name="Hahn J.H."/>
            <person name="Sangsakoo G."/>
            <person name="Vanavichit A."/>
            <person name="de Mattos Luiz.A.T."/>
            <person name="Zimmer P.D."/>
            <person name="Malone G."/>
            <person name="Dellagostin O."/>
            <person name="de Oliveira A.C."/>
            <person name="Bevan M."/>
            <person name="Bancroft I."/>
            <person name="Minx P."/>
            <person name="Cordum H."/>
            <person name="Wilson R."/>
            <person name="Cheng Z."/>
            <person name="Jin W."/>
            <person name="Jiang J."/>
            <person name="Leong S.A."/>
            <person name="Iwama H."/>
            <person name="Gojobori T."/>
            <person name="Itoh T."/>
            <person name="Niimura Y."/>
            <person name="Fujii Y."/>
            <person name="Habara T."/>
            <person name="Sakai H."/>
            <person name="Sato Y."/>
            <person name="Wilson G."/>
            <person name="Kumar K."/>
            <person name="McCouch S."/>
            <person name="Juretic N."/>
            <person name="Hoen D."/>
            <person name="Wright S."/>
            <person name="Bruskiewich R."/>
            <person name="Bureau T."/>
            <person name="Miyao A."/>
            <person name="Hirochika H."/>
            <person name="Nishikawa T."/>
            <person name="Kadowaki K."/>
            <person name="Sugiura M."/>
            <person name="Burr B."/>
            <person name="Sasaki T."/>
        </authorList>
    </citation>
    <scope>NUCLEOTIDE SEQUENCE [LARGE SCALE GENOMIC DNA]</scope>
    <source>
        <strain evidence="3">cv. Nipponbare</strain>
    </source>
</reference>
<name>Q6ZA42_ORYSJ</name>
<gene>
    <name evidence="2" type="primary">P0496D04.21</name>
</gene>
<feature type="compositionally biased region" description="Basic residues" evidence="1">
    <location>
        <begin position="140"/>
        <end position="163"/>
    </location>
</feature>
<dbReference type="Proteomes" id="UP000000763">
    <property type="component" value="Chromosome 7"/>
</dbReference>